<evidence type="ECO:0000256" key="1">
    <source>
        <dbReference type="SAM" id="Coils"/>
    </source>
</evidence>
<name>A0ABV4TSU9_9GAMM</name>
<feature type="region of interest" description="Disordered" evidence="2">
    <location>
        <begin position="45"/>
        <end position="96"/>
    </location>
</feature>
<keyword evidence="6" id="KW-1185">Reference proteome</keyword>
<feature type="coiled-coil region" evidence="1">
    <location>
        <begin position="96"/>
        <end position="183"/>
    </location>
</feature>
<evidence type="ECO:0000256" key="3">
    <source>
        <dbReference type="SAM" id="SignalP"/>
    </source>
</evidence>
<evidence type="ECO:0000313" key="5">
    <source>
        <dbReference type="EMBL" id="MFA9460390.1"/>
    </source>
</evidence>
<dbReference type="Proteomes" id="UP001575181">
    <property type="component" value="Unassembled WGS sequence"/>
</dbReference>
<sequence length="183" mass="20791">MPLSASTRRPYGNTVPGTALLLLALAAWIPAPAAAEVIYKWTDDDGTVHYADSPPPGREDVQRIEMKSGAPSTDPSGRKQSDTPKDEPPDASDVNITQAEIQVQKLEKRVEQARKVYEQARQNRIEGEKVRLGSEQNYVRYLERIEKLKEQEKQAKEKLESLRQKLEQARSRLEKAREKAREQ</sequence>
<dbReference type="Pfam" id="PF13511">
    <property type="entry name" value="DUF4124"/>
    <property type="match status" value="1"/>
</dbReference>
<feature type="domain" description="DUF4124" evidence="4">
    <location>
        <begin position="25"/>
        <end position="73"/>
    </location>
</feature>
<protein>
    <submittedName>
        <fullName evidence="5">DUF4124 domain-containing protein</fullName>
    </submittedName>
</protein>
<proteinExistence type="predicted"/>
<feature type="chain" id="PRO_5046476058" evidence="3">
    <location>
        <begin position="36"/>
        <end position="183"/>
    </location>
</feature>
<gene>
    <name evidence="5" type="ORF">ACERLL_06060</name>
</gene>
<keyword evidence="3" id="KW-0732">Signal</keyword>
<dbReference type="EMBL" id="JBGUAW010000003">
    <property type="protein sequence ID" value="MFA9460390.1"/>
    <property type="molecule type" value="Genomic_DNA"/>
</dbReference>
<accession>A0ABV4TSU9</accession>
<dbReference type="InterPro" id="IPR025392">
    <property type="entry name" value="DUF4124"/>
</dbReference>
<keyword evidence="1" id="KW-0175">Coiled coil</keyword>
<organism evidence="5 6">
    <name type="scientific">Thiohalorhabdus methylotrophus</name>
    <dbReference type="NCBI Taxonomy" id="3242694"/>
    <lineage>
        <taxon>Bacteria</taxon>
        <taxon>Pseudomonadati</taxon>
        <taxon>Pseudomonadota</taxon>
        <taxon>Gammaproteobacteria</taxon>
        <taxon>Thiohalorhabdales</taxon>
        <taxon>Thiohalorhabdaceae</taxon>
        <taxon>Thiohalorhabdus</taxon>
    </lineage>
</organism>
<dbReference type="RefSeq" id="WP_373655173.1">
    <property type="nucleotide sequence ID" value="NZ_JBGUAW010000003.1"/>
</dbReference>
<feature type="signal peptide" evidence="3">
    <location>
        <begin position="1"/>
        <end position="35"/>
    </location>
</feature>
<feature type="compositionally biased region" description="Basic and acidic residues" evidence="2">
    <location>
        <begin position="57"/>
        <end position="66"/>
    </location>
</feature>
<evidence type="ECO:0000256" key="2">
    <source>
        <dbReference type="SAM" id="MobiDB-lite"/>
    </source>
</evidence>
<comment type="caution">
    <text evidence="5">The sequence shown here is derived from an EMBL/GenBank/DDBJ whole genome shotgun (WGS) entry which is preliminary data.</text>
</comment>
<evidence type="ECO:0000259" key="4">
    <source>
        <dbReference type="Pfam" id="PF13511"/>
    </source>
</evidence>
<reference evidence="5 6" key="1">
    <citation type="submission" date="2024-08" db="EMBL/GenBank/DDBJ databases">
        <title>Whole-genome sequencing of halo(alkali)philic microorganisms from hypersaline lakes.</title>
        <authorList>
            <person name="Sorokin D.Y."/>
            <person name="Merkel A.Y."/>
            <person name="Messina E."/>
            <person name="Yakimov M."/>
        </authorList>
    </citation>
    <scope>NUCLEOTIDE SEQUENCE [LARGE SCALE GENOMIC DNA]</scope>
    <source>
        <strain evidence="5 6">Cl-TMA</strain>
    </source>
</reference>
<evidence type="ECO:0000313" key="6">
    <source>
        <dbReference type="Proteomes" id="UP001575181"/>
    </source>
</evidence>
<feature type="compositionally biased region" description="Basic and acidic residues" evidence="2">
    <location>
        <begin position="76"/>
        <end position="88"/>
    </location>
</feature>